<reference evidence="1 2" key="1">
    <citation type="journal article" date="2022" name="bioRxiv">
        <title>Genomics of Preaxostyla Flagellates Illuminates Evolutionary Transitions and the Path Towards Mitochondrial Loss.</title>
        <authorList>
            <person name="Novak L.V.F."/>
            <person name="Treitli S.C."/>
            <person name="Pyrih J."/>
            <person name="Halakuc P."/>
            <person name="Pipaliya S.V."/>
            <person name="Vacek V."/>
            <person name="Brzon O."/>
            <person name="Soukal P."/>
            <person name="Eme L."/>
            <person name="Dacks J.B."/>
            <person name="Karnkowska A."/>
            <person name="Elias M."/>
            <person name="Hampl V."/>
        </authorList>
    </citation>
    <scope>NUCLEOTIDE SEQUENCE [LARGE SCALE GENOMIC DNA]</scope>
    <source>
        <strain evidence="1">NAU3</strain>
        <tissue evidence="1">Gut</tissue>
    </source>
</reference>
<evidence type="ECO:0000313" key="1">
    <source>
        <dbReference type="EMBL" id="KAK2960951.1"/>
    </source>
</evidence>
<sequence>MKLQPLFDDTLEAKAVRFLTSVQQMSQSSARAFLGSFASTPDDSSTDFVESIVVLISSADQIITAAAMNMLMNLITTLNPLSLSFTETVDIHTFLITVLSWSVWLSTPNALRQLGIEDDNKQQAVHATVLTQVLAPSETYICRHLLEIFPCYRPTLKFVLNTPVFLTIPSCLTYFENDSSIMSFLFRMNNVQRDCKEKLVEQRQIWKERYTLLRMEGLEDVIEEKLRNDRNGTFGRSLVADSIERNNMQGMNLPELE</sequence>
<dbReference type="Proteomes" id="UP001281761">
    <property type="component" value="Unassembled WGS sequence"/>
</dbReference>
<keyword evidence="2" id="KW-1185">Reference proteome</keyword>
<gene>
    <name evidence="1" type="ORF">BLNAU_4038</name>
</gene>
<comment type="caution">
    <text evidence="1">The sequence shown here is derived from an EMBL/GenBank/DDBJ whole genome shotgun (WGS) entry which is preliminary data.</text>
</comment>
<organism evidence="1 2">
    <name type="scientific">Blattamonas nauphoetae</name>
    <dbReference type="NCBI Taxonomy" id="2049346"/>
    <lineage>
        <taxon>Eukaryota</taxon>
        <taxon>Metamonada</taxon>
        <taxon>Preaxostyla</taxon>
        <taxon>Oxymonadida</taxon>
        <taxon>Blattamonas</taxon>
    </lineage>
</organism>
<accession>A0ABQ9YBB0</accession>
<proteinExistence type="predicted"/>
<name>A0ABQ9YBB0_9EUKA</name>
<dbReference type="EMBL" id="JARBJD010000019">
    <property type="protein sequence ID" value="KAK2960951.1"/>
    <property type="molecule type" value="Genomic_DNA"/>
</dbReference>
<evidence type="ECO:0000313" key="2">
    <source>
        <dbReference type="Proteomes" id="UP001281761"/>
    </source>
</evidence>
<protein>
    <submittedName>
        <fullName evidence="1">Uncharacterized protein</fullName>
    </submittedName>
</protein>